<dbReference type="Proteomes" id="UP000654279">
    <property type="component" value="Unassembled WGS sequence"/>
</dbReference>
<evidence type="ECO:0000313" key="2">
    <source>
        <dbReference type="Proteomes" id="UP000654279"/>
    </source>
</evidence>
<keyword evidence="2" id="KW-1185">Reference proteome</keyword>
<organism evidence="1 2">
    <name type="scientific">Luoshenia tenuis</name>
    <dbReference type="NCBI Taxonomy" id="2763654"/>
    <lineage>
        <taxon>Bacteria</taxon>
        <taxon>Bacillati</taxon>
        <taxon>Bacillota</taxon>
        <taxon>Clostridia</taxon>
        <taxon>Christensenellales</taxon>
        <taxon>Christensenellaceae</taxon>
        <taxon>Luoshenia</taxon>
    </lineage>
</organism>
<dbReference type="RefSeq" id="WP_249285091.1">
    <property type="nucleotide sequence ID" value="NZ_JACRSO010000002.1"/>
</dbReference>
<dbReference type="AlphaFoldDB" id="A0A926D1H3"/>
<evidence type="ECO:0000313" key="1">
    <source>
        <dbReference type="EMBL" id="MBC8529229.1"/>
    </source>
</evidence>
<comment type="caution">
    <text evidence="1">The sequence shown here is derived from an EMBL/GenBank/DDBJ whole genome shotgun (WGS) entry which is preliminary data.</text>
</comment>
<proteinExistence type="predicted"/>
<dbReference type="InterPro" id="IPR010181">
    <property type="entry name" value="CGCAxxGCC_motif"/>
</dbReference>
<gene>
    <name evidence="1" type="ORF">H8699_07290</name>
</gene>
<protein>
    <submittedName>
        <fullName evidence="1">C_GCAxxG_C_C family protein</fullName>
    </submittedName>
</protein>
<dbReference type="Pfam" id="PF09719">
    <property type="entry name" value="C_GCAxxG_C_C"/>
    <property type="match status" value="1"/>
</dbReference>
<accession>A0A926D1H3</accession>
<name>A0A926D1H3_9FIRM</name>
<reference evidence="1" key="1">
    <citation type="submission" date="2020-08" db="EMBL/GenBank/DDBJ databases">
        <title>Genome public.</title>
        <authorList>
            <person name="Liu C."/>
            <person name="Sun Q."/>
        </authorList>
    </citation>
    <scope>NUCLEOTIDE SEQUENCE</scope>
    <source>
        <strain evidence="1">NSJ-44</strain>
    </source>
</reference>
<dbReference type="EMBL" id="JACRSO010000002">
    <property type="protein sequence ID" value="MBC8529229.1"/>
    <property type="molecule type" value="Genomic_DNA"/>
</dbReference>
<sequence length="160" mass="17007">MKKIEMSYRHKADTDYTREKFAGEKLNCAEASCKAVLRYFGQDTALSRAASAFGGGIGGQGLTCGAMTGCLIAAGLLLGRDEAKDGSTAALYTFAQELSDYMRQNFGSEKCGAITCRDEGEAAAQAFKDADGRNNVCAPIVMACVDYTIDQLTALRAKQA</sequence>
<dbReference type="NCBIfam" id="TIGR01909">
    <property type="entry name" value="C_GCAxxG_C_C"/>
    <property type="match status" value="1"/>
</dbReference>